<evidence type="ECO:0000313" key="5">
    <source>
        <dbReference type="Proteomes" id="UP000321638"/>
    </source>
</evidence>
<dbReference type="AlphaFoldDB" id="A0A5C8P7R8"/>
<dbReference type="InterPro" id="IPR005135">
    <property type="entry name" value="Endo/exonuclease/phosphatase"/>
</dbReference>
<dbReference type="Gene3D" id="3.60.10.10">
    <property type="entry name" value="Endonuclease/exonuclease/phosphatase"/>
    <property type="match status" value="1"/>
</dbReference>
<feature type="transmembrane region" description="Helical" evidence="2">
    <location>
        <begin position="122"/>
        <end position="139"/>
    </location>
</feature>
<keyword evidence="4" id="KW-0378">Hydrolase</keyword>
<keyword evidence="2" id="KW-1133">Transmembrane helix</keyword>
<keyword evidence="2" id="KW-0812">Transmembrane</keyword>
<keyword evidence="4" id="KW-0540">Nuclease</keyword>
<dbReference type="GO" id="GO:0004527">
    <property type="term" value="F:exonuclease activity"/>
    <property type="evidence" value="ECO:0007669"/>
    <property type="project" value="UniProtKB-KW"/>
</dbReference>
<dbReference type="Pfam" id="PF03372">
    <property type="entry name" value="Exo_endo_phos"/>
    <property type="match status" value="1"/>
</dbReference>
<evidence type="ECO:0000313" key="4">
    <source>
        <dbReference type="EMBL" id="TXL69567.1"/>
    </source>
</evidence>
<dbReference type="SUPFAM" id="SSF56219">
    <property type="entry name" value="DNase I-like"/>
    <property type="match status" value="1"/>
</dbReference>
<organism evidence="4 5">
    <name type="scientific">Vineibacter terrae</name>
    <dbReference type="NCBI Taxonomy" id="2586908"/>
    <lineage>
        <taxon>Bacteria</taxon>
        <taxon>Pseudomonadati</taxon>
        <taxon>Pseudomonadota</taxon>
        <taxon>Alphaproteobacteria</taxon>
        <taxon>Hyphomicrobiales</taxon>
        <taxon>Vineibacter</taxon>
    </lineage>
</organism>
<evidence type="ECO:0000256" key="2">
    <source>
        <dbReference type="SAM" id="Phobius"/>
    </source>
</evidence>
<keyword evidence="4" id="KW-0255">Endonuclease</keyword>
<evidence type="ECO:0000256" key="1">
    <source>
        <dbReference type="SAM" id="MobiDB-lite"/>
    </source>
</evidence>
<feature type="transmembrane region" description="Helical" evidence="2">
    <location>
        <begin position="97"/>
        <end position="115"/>
    </location>
</feature>
<protein>
    <submittedName>
        <fullName evidence="4">Endonuclease/exonuclease/phosphatase family protein</fullName>
    </submittedName>
</protein>
<keyword evidence="4" id="KW-0269">Exonuclease</keyword>
<gene>
    <name evidence="4" type="ORF">FHP25_38500</name>
</gene>
<proteinExistence type="predicted"/>
<reference evidence="4 5" key="1">
    <citation type="submission" date="2019-06" db="EMBL/GenBank/DDBJ databases">
        <title>New taxonomy in bacterial strain CC-CFT640, isolated from vineyard.</title>
        <authorList>
            <person name="Lin S.-Y."/>
            <person name="Tsai C.-F."/>
            <person name="Young C.-C."/>
        </authorList>
    </citation>
    <scope>NUCLEOTIDE SEQUENCE [LARGE SCALE GENOMIC DNA]</scope>
    <source>
        <strain evidence="4 5">CC-CFT640</strain>
    </source>
</reference>
<feature type="transmembrane region" description="Helical" evidence="2">
    <location>
        <begin position="65"/>
        <end position="85"/>
    </location>
</feature>
<dbReference type="InterPro" id="IPR036691">
    <property type="entry name" value="Endo/exonu/phosph_ase_sf"/>
</dbReference>
<keyword evidence="5" id="KW-1185">Reference proteome</keyword>
<evidence type="ECO:0000259" key="3">
    <source>
        <dbReference type="Pfam" id="PF03372"/>
    </source>
</evidence>
<dbReference type="OrthoDB" id="9796594at2"/>
<comment type="caution">
    <text evidence="4">The sequence shown here is derived from an EMBL/GenBank/DDBJ whole genome shotgun (WGS) entry which is preliminary data.</text>
</comment>
<dbReference type="EMBL" id="VDUZ01000078">
    <property type="protein sequence ID" value="TXL69567.1"/>
    <property type="molecule type" value="Genomic_DNA"/>
</dbReference>
<accession>A0A5C8P7R8</accession>
<name>A0A5C8P7R8_9HYPH</name>
<feature type="region of interest" description="Disordered" evidence="1">
    <location>
        <begin position="1"/>
        <end position="23"/>
    </location>
</feature>
<feature type="domain" description="Endonuclease/exonuclease/phosphatase" evidence="3">
    <location>
        <begin position="161"/>
        <end position="358"/>
    </location>
</feature>
<keyword evidence="2" id="KW-0472">Membrane</keyword>
<sequence>MAAPWSTARSAPMSARITAPSSPRSVARRRDIGRGFARDAHGPVLQPCRMRAVLGHTLRASLRTLLLLAVAVVALATVAGFYGAANVWLDYAAHFRPHLAGAAAAGMLATAVLLAGWRRLTLTALLAGCAIVNASVMVAEADYRAGVAEEYVPLALRIAAVNVYFFNREPQRIEAWLRQEQPDVVVLTEVDRSWRPRIARLADLYPYQAVGQTAFTVMIARRPWESLEVAAGPRRGQGILVARFDMAGTKLTVIGAHPASPIHPRYARRRNAELEIVARLASDAPGPVVAMGDFNATPWSAPMRRLVRGSPLRYADLMATTWPTFLPGWLGIKIDHIMVGKGCAVAGYKVGPDVGSDHRPVAATIRCAHALSRAREREGPIARSAMGG</sequence>
<dbReference type="Proteomes" id="UP000321638">
    <property type="component" value="Unassembled WGS sequence"/>
</dbReference>
<dbReference type="GO" id="GO:0004519">
    <property type="term" value="F:endonuclease activity"/>
    <property type="evidence" value="ECO:0007669"/>
    <property type="project" value="UniProtKB-KW"/>
</dbReference>